<name>A0A3R6IKZ0_9FIRM</name>
<reference evidence="2 3" key="1">
    <citation type="submission" date="2018-08" db="EMBL/GenBank/DDBJ databases">
        <title>A genome reference for cultivated species of the human gut microbiota.</title>
        <authorList>
            <person name="Zou Y."/>
            <person name="Xue W."/>
            <person name="Luo G."/>
        </authorList>
    </citation>
    <scope>NUCLEOTIDE SEQUENCE [LARGE SCALE GENOMIC DNA]</scope>
    <source>
        <strain evidence="2 3">AM22-12LB</strain>
    </source>
</reference>
<feature type="domain" description="DUF7168" evidence="1">
    <location>
        <begin position="57"/>
        <end position="191"/>
    </location>
</feature>
<sequence>MATVNDKIKKILAMIDGATTEGEARAASLALQRLLVANDMTLDEISLSDDAPEINETGEDVGKRVAIWVKALAYVIASNYRCESYFHVRHERDFWTNRQKITSKQIVFVGEAEDSVVAAGCFRATRHAIERCFTSYVDRRFRETGERIGKQSGSKNSYCLGFVEGLKQAYGEQVAADESFALAVVVPESVTRFINEQHDIKTEPKQRYIVSQDTSIHDAGAEDGYGYGKGDRIADVA</sequence>
<evidence type="ECO:0000313" key="3">
    <source>
        <dbReference type="Proteomes" id="UP000286595"/>
    </source>
</evidence>
<protein>
    <submittedName>
        <fullName evidence="2">DUF2786 domain-containing protein</fullName>
    </submittedName>
</protein>
<accession>A0A3R6IKZ0</accession>
<evidence type="ECO:0000259" key="1">
    <source>
        <dbReference type="Pfam" id="PF23771"/>
    </source>
</evidence>
<organism evidence="2 3">
    <name type="scientific">Coprococcus comes</name>
    <dbReference type="NCBI Taxonomy" id="410072"/>
    <lineage>
        <taxon>Bacteria</taxon>
        <taxon>Bacillati</taxon>
        <taxon>Bacillota</taxon>
        <taxon>Clostridia</taxon>
        <taxon>Lachnospirales</taxon>
        <taxon>Lachnospiraceae</taxon>
        <taxon>Coprococcus</taxon>
    </lineage>
</organism>
<evidence type="ECO:0000313" key="2">
    <source>
        <dbReference type="EMBL" id="RHG59187.1"/>
    </source>
</evidence>
<proteinExistence type="predicted"/>
<dbReference type="Pfam" id="PF23771">
    <property type="entry name" value="DUF7168"/>
    <property type="match status" value="1"/>
</dbReference>
<dbReference type="RefSeq" id="WP_118218825.1">
    <property type="nucleotide sequence ID" value="NZ_QRIM01000015.1"/>
</dbReference>
<gene>
    <name evidence="2" type="ORF">DW252_12335</name>
</gene>
<dbReference type="EMBL" id="QRIM01000015">
    <property type="protein sequence ID" value="RHG59187.1"/>
    <property type="molecule type" value="Genomic_DNA"/>
</dbReference>
<dbReference type="InterPro" id="IPR055592">
    <property type="entry name" value="DUF7168"/>
</dbReference>
<dbReference type="AlphaFoldDB" id="A0A3R6IKZ0"/>
<dbReference type="Proteomes" id="UP000286595">
    <property type="component" value="Unassembled WGS sequence"/>
</dbReference>
<comment type="caution">
    <text evidence="2">The sequence shown here is derived from an EMBL/GenBank/DDBJ whole genome shotgun (WGS) entry which is preliminary data.</text>
</comment>